<evidence type="ECO:0000259" key="5">
    <source>
        <dbReference type="Pfam" id="PF04542"/>
    </source>
</evidence>
<keyword evidence="3" id="KW-0731">Sigma factor</keyword>
<dbReference type="NCBIfam" id="TIGR02937">
    <property type="entry name" value="sigma70-ECF"/>
    <property type="match status" value="1"/>
</dbReference>
<protein>
    <submittedName>
        <fullName evidence="7">DNA-directed RNA polymerase specialized sigma subunit, sigma24-like protein</fullName>
    </submittedName>
</protein>
<dbReference type="InterPro" id="IPR013325">
    <property type="entry name" value="RNA_pol_sigma_r2"/>
</dbReference>
<dbReference type="HOGENOM" id="CLU_047691_9_3_6"/>
<accession>A0A0C5VQN6</accession>
<evidence type="ECO:0000256" key="2">
    <source>
        <dbReference type="ARBA" id="ARBA00023015"/>
    </source>
</evidence>
<dbReference type="GO" id="GO:0006352">
    <property type="term" value="P:DNA-templated transcription initiation"/>
    <property type="evidence" value="ECO:0007669"/>
    <property type="project" value="InterPro"/>
</dbReference>
<keyword evidence="7" id="KW-0240">DNA-directed RNA polymerase</keyword>
<dbReference type="Pfam" id="PF04542">
    <property type="entry name" value="Sigma70_r2"/>
    <property type="match status" value="1"/>
</dbReference>
<evidence type="ECO:0000256" key="1">
    <source>
        <dbReference type="ARBA" id="ARBA00010641"/>
    </source>
</evidence>
<name>A0A0C5VQN6_9GAMM</name>
<dbReference type="InterPro" id="IPR007627">
    <property type="entry name" value="RNA_pol_sigma70_r2"/>
</dbReference>
<dbReference type="SUPFAM" id="SSF88659">
    <property type="entry name" value="Sigma3 and sigma4 domains of RNA polymerase sigma factors"/>
    <property type="match status" value="1"/>
</dbReference>
<gene>
    <name evidence="7" type="ORF">YC6258_04544</name>
</gene>
<reference evidence="7 8" key="1">
    <citation type="submission" date="2014-01" db="EMBL/GenBank/DDBJ databases">
        <title>Full genme sequencing of cellulolytic bacterium Gynuella sunshinyii YC6258T gen. nov., sp. nov.</title>
        <authorList>
            <person name="Khan H."/>
            <person name="Chung E.J."/>
            <person name="Chung Y.R."/>
        </authorList>
    </citation>
    <scope>NUCLEOTIDE SEQUENCE [LARGE SCALE GENOMIC DNA]</scope>
    <source>
        <strain evidence="7 8">YC6258</strain>
    </source>
</reference>
<dbReference type="InterPro" id="IPR013324">
    <property type="entry name" value="RNA_pol_sigma_r3/r4-like"/>
</dbReference>
<evidence type="ECO:0000256" key="3">
    <source>
        <dbReference type="ARBA" id="ARBA00023082"/>
    </source>
</evidence>
<dbReference type="KEGG" id="gsn:YC6258_04544"/>
<dbReference type="GO" id="GO:0016987">
    <property type="term" value="F:sigma factor activity"/>
    <property type="evidence" value="ECO:0007669"/>
    <property type="project" value="UniProtKB-KW"/>
</dbReference>
<dbReference type="PANTHER" id="PTHR43133:SF62">
    <property type="entry name" value="RNA POLYMERASE SIGMA FACTOR SIGZ"/>
    <property type="match status" value="1"/>
</dbReference>
<dbReference type="InterPro" id="IPR014284">
    <property type="entry name" value="RNA_pol_sigma-70_dom"/>
</dbReference>
<dbReference type="STRING" id="1445510.YC6258_04544"/>
<comment type="similarity">
    <text evidence="1">Belongs to the sigma-70 factor family. ECF subfamily.</text>
</comment>
<dbReference type="GO" id="GO:0000428">
    <property type="term" value="C:DNA-directed RNA polymerase complex"/>
    <property type="evidence" value="ECO:0007669"/>
    <property type="project" value="UniProtKB-KW"/>
</dbReference>
<organism evidence="7 8">
    <name type="scientific">Gynuella sunshinyii YC6258</name>
    <dbReference type="NCBI Taxonomy" id="1445510"/>
    <lineage>
        <taxon>Bacteria</taxon>
        <taxon>Pseudomonadati</taxon>
        <taxon>Pseudomonadota</taxon>
        <taxon>Gammaproteobacteria</taxon>
        <taxon>Oceanospirillales</taxon>
        <taxon>Saccharospirillaceae</taxon>
        <taxon>Gynuella</taxon>
    </lineage>
</organism>
<dbReference type="InterPro" id="IPR013249">
    <property type="entry name" value="RNA_pol_sigma70_r4_t2"/>
</dbReference>
<dbReference type="InterPro" id="IPR039425">
    <property type="entry name" value="RNA_pol_sigma-70-like"/>
</dbReference>
<evidence type="ECO:0000256" key="4">
    <source>
        <dbReference type="ARBA" id="ARBA00023163"/>
    </source>
</evidence>
<dbReference type="InterPro" id="IPR036388">
    <property type="entry name" value="WH-like_DNA-bd_sf"/>
</dbReference>
<dbReference type="PANTHER" id="PTHR43133">
    <property type="entry name" value="RNA POLYMERASE ECF-TYPE SIGMA FACTO"/>
    <property type="match status" value="1"/>
</dbReference>
<dbReference type="RefSeq" id="WP_052830439.1">
    <property type="nucleotide sequence ID" value="NZ_CP007142.1"/>
</dbReference>
<evidence type="ECO:0000259" key="6">
    <source>
        <dbReference type="Pfam" id="PF08281"/>
    </source>
</evidence>
<dbReference type="Gene3D" id="1.10.10.10">
    <property type="entry name" value="Winged helix-like DNA-binding domain superfamily/Winged helix DNA-binding domain"/>
    <property type="match status" value="1"/>
</dbReference>
<proteinExistence type="inferred from homology"/>
<evidence type="ECO:0000313" key="8">
    <source>
        <dbReference type="Proteomes" id="UP000032266"/>
    </source>
</evidence>
<keyword evidence="2" id="KW-0805">Transcription regulation</keyword>
<dbReference type="Proteomes" id="UP000032266">
    <property type="component" value="Chromosome"/>
</dbReference>
<evidence type="ECO:0000313" key="7">
    <source>
        <dbReference type="EMBL" id="AJQ96576.1"/>
    </source>
</evidence>
<keyword evidence="4" id="KW-0804">Transcription</keyword>
<dbReference type="GO" id="GO:0003677">
    <property type="term" value="F:DNA binding"/>
    <property type="evidence" value="ECO:0007669"/>
    <property type="project" value="InterPro"/>
</dbReference>
<sequence length="181" mass="21061">MSTLDIERNVEFLLGQIQLNHRPAFEKLYRATSSRLYALILRIVSDQDEAADALQETYLKVWRHTDHYRADLGSAWGWLCQIARNTALDRVRKKQRSIEVDLEEFDSILNTLEADHPDLVDVSDLNRCLKRIKQDTQKALILSYVYGLSHSELTQYMDAPLGTLKAWVRRGLLELRKCMKV</sequence>
<dbReference type="Pfam" id="PF08281">
    <property type="entry name" value="Sigma70_r4_2"/>
    <property type="match status" value="1"/>
</dbReference>
<keyword evidence="8" id="KW-1185">Reference proteome</keyword>
<dbReference type="Gene3D" id="1.10.1740.10">
    <property type="match status" value="1"/>
</dbReference>
<feature type="domain" description="RNA polymerase sigma-70 region 2" evidence="5">
    <location>
        <begin position="28"/>
        <end position="96"/>
    </location>
</feature>
<feature type="domain" description="RNA polymerase sigma factor 70 region 4 type 2" evidence="6">
    <location>
        <begin position="125"/>
        <end position="175"/>
    </location>
</feature>
<dbReference type="EMBL" id="CP007142">
    <property type="protein sequence ID" value="AJQ96576.1"/>
    <property type="molecule type" value="Genomic_DNA"/>
</dbReference>
<dbReference type="SUPFAM" id="SSF88946">
    <property type="entry name" value="Sigma2 domain of RNA polymerase sigma factors"/>
    <property type="match status" value="1"/>
</dbReference>
<dbReference type="AlphaFoldDB" id="A0A0C5VQN6"/>